<dbReference type="STRING" id="758847.LSS_23090"/>
<dbReference type="Proteomes" id="UP000035800">
    <property type="component" value="Chromosome I"/>
</dbReference>
<proteinExistence type="predicted"/>
<evidence type="ECO:0000313" key="2">
    <source>
        <dbReference type="Proteomes" id="UP000035800"/>
    </source>
</evidence>
<name>A0A097ET07_9LEPT</name>
<reference evidence="1 2" key="2">
    <citation type="journal article" date="2014" name="Emerg. Microbes Infect.">
        <title>Potential impact on kidney infection: a whole-genome analysis of Leptospira santarosai serovar Shermani.</title>
        <authorList>
            <person name="Chou L.F."/>
            <person name="Chen T.W."/>
            <person name="Ko Y.C."/>
            <person name="Pan M.J."/>
            <person name="Tian Y.C."/>
            <person name="Chiu C.H."/>
            <person name="Tang P."/>
            <person name="Hung C.C."/>
            <person name="Yang C.W."/>
        </authorList>
    </citation>
    <scope>NUCLEOTIDE SEQUENCE</scope>
    <source>
        <strain evidence="1 2">LT 821</strain>
    </source>
</reference>
<evidence type="ECO:0000313" key="1">
    <source>
        <dbReference type="EMBL" id="AIT11064.1"/>
    </source>
</evidence>
<gene>
    <name evidence="1" type="ORF">LSS_23090</name>
</gene>
<organism evidence="1 2">
    <name type="scientific">Leptospira santarosai serovar Shermani str. LT 821</name>
    <dbReference type="NCBI Taxonomy" id="758847"/>
    <lineage>
        <taxon>Bacteria</taxon>
        <taxon>Pseudomonadati</taxon>
        <taxon>Spirochaetota</taxon>
        <taxon>Spirochaetia</taxon>
        <taxon>Leptospirales</taxon>
        <taxon>Leptospiraceae</taxon>
        <taxon>Leptospira</taxon>
    </lineage>
</organism>
<protein>
    <submittedName>
        <fullName evidence="1">Uncharacterized protein</fullName>
    </submittedName>
</protein>
<dbReference type="EMBL" id="CP006694">
    <property type="protein sequence ID" value="AIT11064.1"/>
    <property type="molecule type" value="Genomic_DNA"/>
</dbReference>
<dbReference type="KEGG" id="lst:LSS_23090"/>
<sequence>MISPTQNYITGCPKFCLKTEIGLKMNGTYSVEMSKMKILYGNLICRSLHKTDFSFGDRLQNDDFMRRFDLKIVVFGFLQRFLL</sequence>
<dbReference type="AlphaFoldDB" id="A0A097ET07"/>
<accession>A0A097ET07</accession>
<reference evidence="1 2" key="1">
    <citation type="journal article" date="2012" name="Gene">
        <title>Sequence of Leptospira santarosai serovar Shermani genome and prediction of virulence-associated genes.</title>
        <authorList>
            <person name="Chou L.F."/>
            <person name="Chen Y.T."/>
            <person name="Lu C.W."/>
            <person name="Ko Y.C."/>
            <person name="Tang C.Y."/>
            <person name="Pan M.J."/>
            <person name="Tian Y.C."/>
            <person name="Chiu C.H."/>
            <person name="Hung C.C."/>
            <person name="Yang C.W."/>
        </authorList>
    </citation>
    <scope>NUCLEOTIDE SEQUENCE [LARGE SCALE GENOMIC DNA]</scope>
    <source>
        <strain evidence="1">LT 821</strain>
    </source>
</reference>